<keyword evidence="10 15" id="KW-0472">Membrane</keyword>
<dbReference type="GO" id="GO:0071586">
    <property type="term" value="P:CAAX-box protein processing"/>
    <property type="evidence" value="ECO:0007669"/>
    <property type="project" value="UniProtKB-UniRule"/>
</dbReference>
<comment type="similarity">
    <text evidence="12 15">Belongs to the peptidase M48A family.</text>
</comment>
<comment type="subcellular location">
    <subcellularLocation>
        <location evidence="1 15">Endoplasmic reticulum membrane</location>
        <topology evidence="1 15">Multi-pass membrane protein</topology>
    </subcellularLocation>
</comment>
<organism evidence="18">
    <name type="scientific">Blastobotrys adeninivorans</name>
    <name type="common">Yeast</name>
    <name type="synonym">Arxula adeninivorans</name>
    <dbReference type="NCBI Taxonomy" id="409370"/>
    <lineage>
        <taxon>Eukaryota</taxon>
        <taxon>Fungi</taxon>
        <taxon>Dikarya</taxon>
        <taxon>Ascomycota</taxon>
        <taxon>Saccharomycotina</taxon>
        <taxon>Dipodascomycetes</taxon>
        <taxon>Dipodascales</taxon>
        <taxon>Trichomonascaceae</taxon>
        <taxon>Blastobotrys</taxon>
    </lineage>
</organism>
<dbReference type="Pfam" id="PF16491">
    <property type="entry name" value="Peptidase_M48_N"/>
    <property type="match status" value="1"/>
</dbReference>
<evidence type="ECO:0000259" key="17">
    <source>
        <dbReference type="Pfam" id="PF16491"/>
    </source>
</evidence>
<dbReference type="GO" id="GO:0046872">
    <property type="term" value="F:metal ion binding"/>
    <property type="evidence" value="ECO:0007669"/>
    <property type="project" value="UniProtKB-UniRule"/>
</dbReference>
<evidence type="ECO:0000256" key="7">
    <source>
        <dbReference type="ARBA" id="ARBA00022833"/>
    </source>
</evidence>
<keyword evidence="4 14" id="KW-0479">Metal-binding</keyword>
<feature type="transmembrane region" description="Helical" evidence="15">
    <location>
        <begin position="195"/>
        <end position="218"/>
    </location>
</feature>
<feature type="active site" evidence="13">
    <location>
        <position position="298"/>
    </location>
</feature>
<comment type="cofactor">
    <cofactor evidence="14 15">
        <name>Zn(2+)</name>
        <dbReference type="ChEBI" id="CHEBI:29105"/>
    </cofactor>
    <text evidence="14 15">Binds 1 zinc ion per subunit.</text>
</comment>
<evidence type="ECO:0000256" key="14">
    <source>
        <dbReference type="PIRSR" id="PIRSR627057-2"/>
    </source>
</evidence>
<evidence type="ECO:0000256" key="8">
    <source>
        <dbReference type="ARBA" id="ARBA00022989"/>
    </source>
</evidence>
<evidence type="ECO:0000256" key="9">
    <source>
        <dbReference type="ARBA" id="ARBA00023049"/>
    </source>
</evidence>
<dbReference type="Gene3D" id="3.30.2010.10">
    <property type="entry name" value="Metalloproteases ('zincins'), catalytic domain"/>
    <property type="match status" value="1"/>
</dbReference>
<evidence type="ECO:0000313" key="18">
    <source>
        <dbReference type="EMBL" id="CDP38157.1"/>
    </source>
</evidence>
<accession>A0A060TH60</accession>
<keyword evidence="6 15" id="KW-0256">Endoplasmic reticulum</keyword>
<evidence type="ECO:0000256" key="11">
    <source>
        <dbReference type="ARBA" id="ARBA00044456"/>
    </source>
</evidence>
<evidence type="ECO:0000256" key="2">
    <source>
        <dbReference type="ARBA" id="ARBA00022670"/>
    </source>
</evidence>
<comment type="function">
    <text evidence="15">Proteolytically removes the C-terminal three residues of farnesylated proteins.</text>
</comment>
<dbReference type="PhylomeDB" id="A0A060TH60"/>
<feature type="transmembrane region" description="Helical" evidence="15">
    <location>
        <begin position="171"/>
        <end position="188"/>
    </location>
</feature>
<feature type="domain" description="CAAX prenyl protease 1 N-terminal" evidence="17">
    <location>
        <begin position="40"/>
        <end position="224"/>
    </location>
</feature>
<reference evidence="18" key="2">
    <citation type="submission" date="2014-06" db="EMBL/GenBank/DDBJ databases">
        <title>The complete genome of Blastobotrys (Arxula) adeninivorans LS3 - a yeast of biotechnological interest.</title>
        <authorList>
            <person name="Kunze G."/>
            <person name="Gaillardin C."/>
            <person name="Czernicka M."/>
            <person name="Durrens P."/>
            <person name="Martin T."/>
            <person name="Boer E."/>
            <person name="Gabaldon T."/>
            <person name="Cruz J."/>
            <person name="Talla E."/>
            <person name="Marck C."/>
            <person name="Goffeau A."/>
            <person name="Barbe V."/>
            <person name="Baret P."/>
            <person name="Baronian K."/>
            <person name="Beier S."/>
            <person name="Bleykasten C."/>
            <person name="Bode R."/>
            <person name="Casaregola S."/>
            <person name="Despons L."/>
            <person name="Fairhead C."/>
            <person name="Giersberg M."/>
            <person name="Gierski P."/>
            <person name="Hahnel U."/>
            <person name="Hartmann A."/>
            <person name="Jankowska D."/>
            <person name="Jubin C."/>
            <person name="Jung P."/>
            <person name="Lafontaine I."/>
            <person name="Leh-Louis V."/>
            <person name="Lemaire M."/>
            <person name="Marcet-Houben M."/>
            <person name="Mascher M."/>
            <person name="Morel G."/>
            <person name="Richard G.-F."/>
            <person name="Riechen J."/>
            <person name="Sacerdot C."/>
            <person name="Sarkar A."/>
            <person name="Savel G."/>
            <person name="Schacherer J."/>
            <person name="Sherman D."/>
            <person name="Straub M.-L."/>
            <person name="Stein N."/>
            <person name="Thierry A."/>
            <person name="Trautwein-Schult A."/>
            <person name="Westhof E."/>
            <person name="Worch S."/>
            <person name="Dujon B."/>
            <person name="Souciet J.-L."/>
            <person name="Wincker P."/>
            <person name="Scholz U."/>
            <person name="Neuveglise N."/>
        </authorList>
    </citation>
    <scope>NUCLEOTIDE SEQUENCE</scope>
    <source>
        <strain evidence="18">LS3</strain>
    </source>
</reference>
<protein>
    <recommendedName>
        <fullName evidence="15">CAAX prenyl protease</fullName>
        <ecNumber evidence="15">3.4.24.84</ecNumber>
    </recommendedName>
</protein>
<dbReference type="AlphaFoldDB" id="A0A060TH60"/>
<evidence type="ECO:0000256" key="15">
    <source>
        <dbReference type="RuleBase" id="RU366005"/>
    </source>
</evidence>
<evidence type="ECO:0000256" key="3">
    <source>
        <dbReference type="ARBA" id="ARBA00022692"/>
    </source>
</evidence>
<evidence type="ECO:0000256" key="4">
    <source>
        <dbReference type="ARBA" id="ARBA00022723"/>
    </source>
</evidence>
<keyword evidence="8 15" id="KW-1133">Transmembrane helix</keyword>
<dbReference type="InterPro" id="IPR027057">
    <property type="entry name" value="CAXX_Prtase_1"/>
</dbReference>
<dbReference type="GO" id="GO:0005789">
    <property type="term" value="C:endoplasmic reticulum membrane"/>
    <property type="evidence" value="ECO:0007669"/>
    <property type="project" value="UniProtKB-SubCell"/>
</dbReference>
<dbReference type="InterPro" id="IPR001915">
    <property type="entry name" value="Peptidase_M48"/>
</dbReference>
<gene>
    <name evidence="18" type="ORF">GNLVRS02_ARAD1D28336g</name>
</gene>
<evidence type="ECO:0000256" key="5">
    <source>
        <dbReference type="ARBA" id="ARBA00022801"/>
    </source>
</evidence>
<feature type="binding site" evidence="14">
    <location>
        <position position="301"/>
    </location>
    <ligand>
        <name>Zn(2+)</name>
        <dbReference type="ChEBI" id="CHEBI:29105"/>
        <note>catalytic</note>
    </ligand>
</feature>
<comment type="catalytic activity">
    <reaction evidence="11 15">
        <text>Hydrolyzes the peptide bond -P2-(S-farnesyl or geranylgeranyl)C-P1'-P2'-P3'-COOH where P1' and P2' are amino acids with aliphatic side chains and P3' is any C-terminal residue.</text>
        <dbReference type="EC" id="3.4.24.84"/>
    </reaction>
</comment>
<dbReference type="FunFam" id="3.30.2010.10:FF:000002">
    <property type="entry name" value="CAAX prenyl protease"/>
    <property type="match status" value="1"/>
</dbReference>
<feature type="active site" description="Proton donor" evidence="13">
    <location>
        <position position="380"/>
    </location>
</feature>
<feature type="transmembrane region" description="Helical" evidence="15">
    <location>
        <begin position="20"/>
        <end position="38"/>
    </location>
</feature>
<dbReference type="InterPro" id="IPR032456">
    <property type="entry name" value="Peptidase_M48_N"/>
</dbReference>
<keyword evidence="7 14" id="KW-0862">Zinc</keyword>
<dbReference type="CDD" id="cd07343">
    <property type="entry name" value="M48A_Zmpste24p_like"/>
    <property type="match status" value="1"/>
</dbReference>
<proteinExistence type="inferred from homology"/>
<dbReference type="EMBL" id="HG937694">
    <property type="protein sequence ID" value="CDP38157.1"/>
    <property type="molecule type" value="Genomic_DNA"/>
</dbReference>
<feature type="binding site" evidence="14">
    <location>
        <position position="376"/>
    </location>
    <ligand>
        <name>Zn(2+)</name>
        <dbReference type="ChEBI" id="CHEBI:29105"/>
        <note>catalytic</note>
    </ligand>
</feature>
<evidence type="ECO:0000256" key="1">
    <source>
        <dbReference type="ARBA" id="ARBA00004477"/>
    </source>
</evidence>
<evidence type="ECO:0000256" key="10">
    <source>
        <dbReference type="ARBA" id="ARBA00023136"/>
    </source>
</evidence>
<keyword evidence="3 15" id="KW-0812">Transmembrane</keyword>
<dbReference type="Pfam" id="PF01435">
    <property type="entry name" value="Peptidase_M48"/>
    <property type="match status" value="1"/>
</dbReference>
<name>A0A060TH60_BLAAD</name>
<feature type="binding site" evidence="14">
    <location>
        <position position="297"/>
    </location>
    <ligand>
        <name>Zn(2+)</name>
        <dbReference type="ChEBI" id="CHEBI:29105"/>
        <note>catalytic</note>
    </ligand>
</feature>
<comment type="caution">
    <text evidence="15">Lacks conserved residue(s) required for the propagation of feature annotation.</text>
</comment>
<evidence type="ECO:0000256" key="6">
    <source>
        <dbReference type="ARBA" id="ARBA00022824"/>
    </source>
</evidence>
<keyword evidence="2 15" id="KW-0645">Protease</keyword>
<evidence type="ECO:0000256" key="12">
    <source>
        <dbReference type="ARBA" id="ARBA00060927"/>
    </source>
</evidence>
<dbReference type="PANTHER" id="PTHR10120">
    <property type="entry name" value="CAAX PRENYL PROTEASE 1"/>
    <property type="match status" value="1"/>
</dbReference>
<evidence type="ECO:0000259" key="16">
    <source>
        <dbReference type="Pfam" id="PF01435"/>
    </source>
</evidence>
<evidence type="ECO:0000256" key="13">
    <source>
        <dbReference type="PIRSR" id="PIRSR627057-1"/>
    </source>
</evidence>
<reference evidence="18" key="1">
    <citation type="submission" date="2014-02" db="EMBL/GenBank/DDBJ databases">
        <authorList>
            <person name="Genoscope - CEA"/>
        </authorList>
    </citation>
    <scope>NUCLEOTIDE SEQUENCE</scope>
    <source>
        <strain evidence="18">LS3</strain>
    </source>
</reference>
<feature type="transmembrane region" description="Helical" evidence="15">
    <location>
        <begin position="114"/>
        <end position="136"/>
    </location>
</feature>
<feature type="domain" description="Peptidase M48" evidence="16">
    <location>
        <begin position="227"/>
        <end position="430"/>
    </location>
</feature>
<dbReference type="GO" id="GO:0004222">
    <property type="term" value="F:metalloendopeptidase activity"/>
    <property type="evidence" value="ECO:0007669"/>
    <property type="project" value="UniProtKB-UniRule"/>
</dbReference>
<keyword evidence="5 15" id="KW-0378">Hydrolase</keyword>
<sequence>MDLLNKLAVTADRPGFNWKGLVLGFTVGHYMFSSYLNYRQYKVLCRPAPPPEIAGVLDEKTFKRTQEYGRAKQKFGFFKSLYNLAQNVGIITFDALPKLFNWSGRLLAKWAPQWMVGTGPQSIVMFLALQVISSIVDMPMDLYSHFVLEEKFGFNKQTYKLFFMDWLKSQMLMFAIGTPVLAAIVKIVDYFGDSFFFYLWLFTVGFQVVLIAVFPTLIQPLFNKLTPLEDGELKQSVEDLAKRVKFPLTKLHVIDGSKRSSHSNAYFYGLPWSKQIVLFDTLIEKSTVDEVTAVLAHEIGHWSLSHTTKLLGITQVHLLSIFALFSAFIHNKSLYNSFGFYDSYPILVGFLLFNDILQPVDSIITFGMNLTSRTFEYQADKYAADLNYGPDLSRSLINIHAENLGTVDADWLYSAYTMSHPLLPERLRALGWKPEEKAQ</sequence>
<keyword evidence="9 15" id="KW-0482">Metalloprotease</keyword>
<dbReference type="EC" id="3.4.24.84" evidence="15"/>